<dbReference type="InterPro" id="IPR003016">
    <property type="entry name" value="2-oxoA_DH_lipoyl-BS"/>
</dbReference>
<dbReference type="EMBL" id="BAABKC010000057">
    <property type="protein sequence ID" value="GAA5062164.1"/>
    <property type="molecule type" value="Genomic_DNA"/>
</dbReference>
<dbReference type="InterPro" id="IPR011053">
    <property type="entry name" value="Single_hybrid_motif"/>
</dbReference>
<keyword evidence="2 3" id="KW-0450">Lipoyl</keyword>
<dbReference type="RefSeq" id="WP_345669581.1">
    <property type="nucleotide sequence ID" value="NZ_BAABKC010000057.1"/>
</dbReference>
<comment type="similarity">
    <text evidence="1 3">Belongs to the GcvH family.</text>
</comment>
<comment type="caution">
    <text evidence="5">The sequence shown here is derived from an EMBL/GenBank/DDBJ whole genome shotgun (WGS) entry which is preliminary data.</text>
</comment>
<dbReference type="Gene3D" id="2.40.50.100">
    <property type="match status" value="1"/>
</dbReference>
<dbReference type="CDD" id="cd06848">
    <property type="entry name" value="GCS_H"/>
    <property type="match status" value="1"/>
</dbReference>
<comment type="subunit">
    <text evidence="3">The glycine cleavage system is composed of four proteins: P, T, L and H.</text>
</comment>
<comment type="cofactor">
    <cofactor evidence="3">
        <name>(R)-lipoate</name>
        <dbReference type="ChEBI" id="CHEBI:83088"/>
    </cofactor>
    <text evidence="3">Binds 1 lipoyl cofactor covalently.</text>
</comment>
<reference evidence="6" key="1">
    <citation type="journal article" date="2019" name="Int. J. Syst. Evol. Microbiol.">
        <title>The Global Catalogue of Microorganisms (GCM) 10K type strain sequencing project: providing services to taxonomists for standard genome sequencing and annotation.</title>
        <authorList>
            <consortium name="The Broad Institute Genomics Platform"/>
            <consortium name="The Broad Institute Genome Sequencing Center for Infectious Disease"/>
            <person name="Wu L."/>
            <person name="Ma J."/>
        </authorList>
    </citation>
    <scope>NUCLEOTIDE SEQUENCE [LARGE SCALE GENOMIC DNA]</scope>
    <source>
        <strain evidence="6">JCM 18410</strain>
    </source>
</reference>
<evidence type="ECO:0000313" key="6">
    <source>
        <dbReference type="Proteomes" id="UP001500124"/>
    </source>
</evidence>
<dbReference type="InterPro" id="IPR000089">
    <property type="entry name" value="Biotin_lipoyl"/>
</dbReference>
<dbReference type="InterPro" id="IPR017453">
    <property type="entry name" value="GCV_H_sub"/>
</dbReference>
<gene>
    <name evidence="5" type="primary">gcvH_2</name>
    <name evidence="3" type="synonym">gcvH</name>
    <name evidence="5" type="ORF">GCM10023336_40250</name>
</gene>
<accession>A0ABP9KRM9</accession>
<dbReference type="PROSITE" id="PS50968">
    <property type="entry name" value="BIOTINYL_LIPOYL"/>
    <property type="match status" value="1"/>
</dbReference>
<dbReference type="InterPro" id="IPR033753">
    <property type="entry name" value="GCV_H/Fam206"/>
</dbReference>
<evidence type="ECO:0000313" key="5">
    <source>
        <dbReference type="EMBL" id="GAA5062164.1"/>
    </source>
</evidence>
<dbReference type="InterPro" id="IPR002930">
    <property type="entry name" value="GCV_H"/>
</dbReference>
<feature type="modified residue" description="N6-lipoyllysine" evidence="3">
    <location>
        <position position="63"/>
    </location>
</feature>
<proteinExistence type="inferred from homology"/>
<comment type="function">
    <text evidence="3">The glycine cleavage system catalyzes the degradation of glycine. The H protein shuttles the methylamine group of glycine from the P protein to the T protein.</text>
</comment>
<dbReference type="HAMAP" id="MF_00272">
    <property type="entry name" value="GcvH"/>
    <property type="match status" value="1"/>
</dbReference>
<sequence>MVPDELRYTEQHTWAARTGDGTVRVGITDYAQVQFGEIVFVQLPEIGRKVTAGDTLSMVESTKAATDIYGPLSGEVVAVNYALRTAPETINTEPYGDGWLVEIKLDDPESFTGLLDAPSYREKLAEG</sequence>
<dbReference type="SUPFAM" id="SSF51230">
    <property type="entry name" value="Single hybrid motif"/>
    <property type="match status" value="1"/>
</dbReference>
<dbReference type="NCBIfam" id="NF002270">
    <property type="entry name" value="PRK01202.1"/>
    <property type="match status" value="1"/>
</dbReference>
<name>A0ABP9KRM9_9ACTN</name>
<dbReference type="PANTHER" id="PTHR11715">
    <property type="entry name" value="GLYCINE CLEAVAGE SYSTEM H PROTEIN"/>
    <property type="match status" value="1"/>
</dbReference>
<evidence type="ECO:0000256" key="1">
    <source>
        <dbReference type="ARBA" id="ARBA00009249"/>
    </source>
</evidence>
<protein>
    <recommendedName>
        <fullName evidence="3">Glycine cleavage system H protein</fullName>
    </recommendedName>
</protein>
<evidence type="ECO:0000256" key="2">
    <source>
        <dbReference type="ARBA" id="ARBA00022823"/>
    </source>
</evidence>
<organism evidence="5 6">
    <name type="scientific">Streptomyces similanensis</name>
    <dbReference type="NCBI Taxonomy" id="1274988"/>
    <lineage>
        <taxon>Bacteria</taxon>
        <taxon>Bacillati</taxon>
        <taxon>Actinomycetota</taxon>
        <taxon>Actinomycetes</taxon>
        <taxon>Kitasatosporales</taxon>
        <taxon>Streptomycetaceae</taxon>
        <taxon>Streptomyces</taxon>
    </lineage>
</organism>
<dbReference type="PROSITE" id="PS00189">
    <property type="entry name" value="LIPOYL"/>
    <property type="match status" value="1"/>
</dbReference>
<dbReference type="Pfam" id="PF01597">
    <property type="entry name" value="GCV_H"/>
    <property type="match status" value="1"/>
</dbReference>
<dbReference type="NCBIfam" id="TIGR00527">
    <property type="entry name" value="gcvH"/>
    <property type="match status" value="1"/>
</dbReference>
<dbReference type="PANTHER" id="PTHR11715:SF3">
    <property type="entry name" value="GLYCINE CLEAVAGE SYSTEM H PROTEIN-RELATED"/>
    <property type="match status" value="1"/>
</dbReference>
<dbReference type="Proteomes" id="UP001500124">
    <property type="component" value="Unassembled WGS sequence"/>
</dbReference>
<evidence type="ECO:0000256" key="3">
    <source>
        <dbReference type="HAMAP-Rule" id="MF_00272"/>
    </source>
</evidence>
<feature type="domain" description="Lipoyl-binding" evidence="4">
    <location>
        <begin position="22"/>
        <end position="104"/>
    </location>
</feature>
<evidence type="ECO:0000259" key="4">
    <source>
        <dbReference type="PROSITE" id="PS50968"/>
    </source>
</evidence>
<keyword evidence="6" id="KW-1185">Reference proteome</keyword>